<evidence type="ECO:0000256" key="2">
    <source>
        <dbReference type="ARBA" id="ARBA00023015"/>
    </source>
</evidence>
<feature type="domain" description="HTH lysR-type" evidence="5">
    <location>
        <begin position="10"/>
        <end position="67"/>
    </location>
</feature>
<dbReference type="PRINTS" id="PR00039">
    <property type="entry name" value="HTHLYSR"/>
</dbReference>
<dbReference type="Gene3D" id="1.10.10.10">
    <property type="entry name" value="Winged helix-like DNA-binding domain superfamily/Winged helix DNA-binding domain"/>
    <property type="match status" value="1"/>
</dbReference>
<evidence type="ECO:0000256" key="3">
    <source>
        <dbReference type="ARBA" id="ARBA00023125"/>
    </source>
</evidence>
<dbReference type="CDD" id="cd08417">
    <property type="entry name" value="PBP2_Nitroaromatics_like"/>
    <property type="match status" value="1"/>
</dbReference>
<accession>A0A918RPI5</accession>
<dbReference type="AlphaFoldDB" id="A0A918RPI5"/>
<dbReference type="Pfam" id="PF03466">
    <property type="entry name" value="LysR_substrate"/>
    <property type="match status" value="1"/>
</dbReference>
<sequence length="303" mass="34251">MPNLKRIQQLDLNLLRVFEQLYLEQNMTRAADQLNITPSAVSHAIRRLRDVLDDPLFVRAQQKMVPTPACQRMAPAIIDTLKRLHHMLQQWGEFDPNTTEQAFRIGMHDAMEPAVLPALSALFARSAPKASLACVKIDRNNLAKELSAGHIDVALDAAVQVKPPICHHTLWTSEFCVVMRTNHPLRNQLTRAAYLEANHISVSNRPTGMTGEDSYFQHKGLHRRSTIRCQNYFAAATILKTSDQLLTTTRAMAQHLLDAELVLQDVPYAIPKLVTQLYWHETTEQDAALIWLRGLIVETASNI</sequence>
<gene>
    <name evidence="6" type="ORF">GCM10008090_17240</name>
</gene>
<dbReference type="InterPro" id="IPR037402">
    <property type="entry name" value="YidZ_PBP2"/>
</dbReference>
<dbReference type="InterPro" id="IPR000847">
    <property type="entry name" value="LysR_HTH_N"/>
</dbReference>
<comment type="similarity">
    <text evidence="1">Belongs to the LysR transcriptional regulatory family.</text>
</comment>
<comment type="caution">
    <text evidence="6">The sequence shown here is derived from an EMBL/GenBank/DDBJ whole genome shotgun (WGS) entry which is preliminary data.</text>
</comment>
<protein>
    <submittedName>
        <fullName evidence="6">Transcriptional regulator</fullName>
    </submittedName>
</protein>
<keyword evidence="7" id="KW-1185">Reference proteome</keyword>
<evidence type="ECO:0000256" key="1">
    <source>
        <dbReference type="ARBA" id="ARBA00009437"/>
    </source>
</evidence>
<reference evidence="6" key="2">
    <citation type="submission" date="2020-09" db="EMBL/GenBank/DDBJ databases">
        <authorList>
            <person name="Sun Q."/>
            <person name="Kim S."/>
        </authorList>
    </citation>
    <scope>NUCLEOTIDE SEQUENCE</scope>
    <source>
        <strain evidence="6">KCTC 12711</strain>
    </source>
</reference>
<dbReference type="PANTHER" id="PTHR30118">
    <property type="entry name" value="HTH-TYPE TRANSCRIPTIONAL REGULATOR LEUO-RELATED"/>
    <property type="match status" value="1"/>
</dbReference>
<evidence type="ECO:0000256" key="4">
    <source>
        <dbReference type="ARBA" id="ARBA00023163"/>
    </source>
</evidence>
<dbReference type="GO" id="GO:0003700">
    <property type="term" value="F:DNA-binding transcription factor activity"/>
    <property type="evidence" value="ECO:0007669"/>
    <property type="project" value="InterPro"/>
</dbReference>
<keyword evidence="4" id="KW-0804">Transcription</keyword>
<dbReference type="SUPFAM" id="SSF46785">
    <property type="entry name" value="Winged helix' DNA-binding domain"/>
    <property type="match status" value="1"/>
</dbReference>
<keyword evidence="2" id="KW-0805">Transcription regulation</keyword>
<name>A0A918RPI5_9GAMM</name>
<dbReference type="RefSeq" id="WP_189399858.1">
    <property type="nucleotide sequence ID" value="NZ_BMXA01000002.1"/>
</dbReference>
<dbReference type="InterPro" id="IPR050389">
    <property type="entry name" value="LysR-type_TF"/>
</dbReference>
<dbReference type="Proteomes" id="UP000614811">
    <property type="component" value="Unassembled WGS sequence"/>
</dbReference>
<dbReference type="PROSITE" id="PS50931">
    <property type="entry name" value="HTH_LYSR"/>
    <property type="match status" value="1"/>
</dbReference>
<dbReference type="EMBL" id="BMXA01000002">
    <property type="protein sequence ID" value="GHA07969.1"/>
    <property type="molecule type" value="Genomic_DNA"/>
</dbReference>
<dbReference type="GO" id="GO:0003677">
    <property type="term" value="F:DNA binding"/>
    <property type="evidence" value="ECO:0007669"/>
    <property type="project" value="UniProtKB-KW"/>
</dbReference>
<keyword evidence="3" id="KW-0238">DNA-binding</keyword>
<dbReference type="InterPro" id="IPR036388">
    <property type="entry name" value="WH-like_DNA-bd_sf"/>
</dbReference>
<dbReference type="InterPro" id="IPR036390">
    <property type="entry name" value="WH_DNA-bd_sf"/>
</dbReference>
<dbReference type="SUPFAM" id="SSF53850">
    <property type="entry name" value="Periplasmic binding protein-like II"/>
    <property type="match status" value="1"/>
</dbReference>
<evidence type="ECO:0000313" key="7">
    <source>
        <dbReference type="Proteomes" id="UP000614811"/>
    </source>
</evidence>
<evidence type="ECO:0000313" key="6">
    <source>
        <dbReference type="EMBL" id="GHA07969.1"/>
    </source>
</evidence>
<organism evidence="6 7">
    <name type="scientific">Arenicella chitinivorans</name>
    <dbReference type="NCBI Taxonomy" id="1329800"/>
    <lineage>
        <taxon>Bacteria</taxon>
        <taxon>Pseudomonadati</taxon>
        <taxon>Pseudomonadota</taxon>
        <taxon>Gammaproteobacteria</taxon>
        <taxon>Arenicellales</taxon>
        <taxon>Arenicellaceae</taxon>
        <taxon>Arenicella</taxon>
    </lineage>
</organism>
<dbReference type="InterPro" id="IPR005119">
    <property type="entry name" value="LysR_subst-bd"/>
</dbReference>
<reference evidence="6" key="1">
    <citation type="journal article" date="2014" name="Int. J. Syst. Evol. Microbiol.">
        <title>Complete genome sequence of Corynebacterium casei LMG S-19264T (=DSM 44701T), isolated from a smear-ripened cheese.</title>
        <authorList>
            <consortium name="US DOE Joint Genome Institute (JGI-PGF)"/>
            <person name="Walter F."/>
            <person name="Albersmeier A."/>
            <person name="Kalinowski J."/>
            <person name="Ruckert C."/>
        </authorList>
    </citation>
    <scope>NUCLEOTIDE SEQUENCE</scope>
    <source>
        <strain evidence="6">KCTC 12711</strain>
    </source>
</reference>
<evidence type="ECO:0000259" key="5">
    <source>
        <dbReference type="PROSITE" id="PS50931"/>
    </source>
</evidence>
<dbReference type="Gene3D" id="3.40.190.10">
    <property type="entry name" value="Periplasmic binding protein-like II"/>
    <property type="match status" value="2"/>
</dbReference>
<dbReference type="Pfam" id="PF00126">
    <property type="entry name" value="HTH_1"/>
    <property type="match status" value="1"/>
</dbReference>
<dbReference type="PANTHER" id="PTHR30118:SF15">
    <property type="entry name" value="TRANSCRIPTIONAL REGULATORY PROTEIN"/>
    <property type="match status" value="1"/>
</dbReference>
<proteinExistence type="inferred from homology"/>